<evidence type="ECO:0008006" key="2">
    <source>
        <dbReference type="Google" id="ProtNLM"/>
    </source>
</evidence>
<name>A0A0F9CKU1_9ZZZZ</name>
<organism evidence="1">
    <name type="scientific">marine sediment metagenome</name>
    <dbReference type="NCBI Taxonomy" id="412755"/>
    <lineage>
        <taxon>unclassified sequences</taxon>
        <taxon>metagenomes</taxon>
        <taxon>ecological metagenomes</taxon>
    </lineage>
</organism>
<dbReference type="AlphaFoldDB" id="A0A0F9CKU1"/>
<protein>
    <recommendedName>
        <fullName evidence="2">MULE transposase domain-containing protein</fullName>
    </recommendedName>
</protein>
<accession>A0A0F9CKU1</accession>
<feature type="non-terminal residue" evidence="1">
    <location>
        <position position="449"/>
    </location>
</feature>
<comment type="caution">
    <text evidence="1">The sequence shown here is derived from an EMBL/GenBank/DDBJ whole genome shotgun (WGS) entry which is preliminary data.</text>
</comment>
<dbReference type="EMBL" id="LAZR01046128">
    <property type="protein sequence ID" value="KKK97261.1"/>
    <property type="molecule type" value="Genomic_DNA"/>
</dbReference>
<gene>
    <name evidence="1" type="ORF">LCGC14_2654520</name>
</gene>
<evidence type="ECO:0000313" key="1">
    <source>
        <dbReference type="EMBL" id="KKK97261.1"/>
    </source>
</evidence>
<reference evidence="1" key="1">
    <citation type="journal article" date="2015" name="Nature">
        <title>Complex archaea that bridge the gap between prokaryotes and eukaryotes.</title>
        <authorList>
            <person name="Spang A."/>
            <person name="Saw J.H."/>
            <person name="Jorgensen S.L."/>
            <person name="Zaremba-Niedzwiedzka K."/>
            <person name="Martijn J."/>
            <person name="Lind A.E."/>
            <person name="van Eijk R."/>
            <person name="Schleper C."/>
            <person name="Guy L."/>
            <person name="Ettema T.J."/>
        </authorList>
    </citation>
    <scope>NUCLEOTIDE SEQUENCE</scope>
</reference>
<feature type="non-terminal residue" evidence="1">
    <location>
        <position position="1"/>
    </location>
</feature>
<proteinExistence type="predicted"/>
<sequence>TWLIDGTLEPGSLTFFGVKEAKEGFFLGSWKIPTENEEDISHCLTETANEYGKPDRILHDLSERMDNACSLAFPNSLHNFCNYHFLANMGKDLYEMPQAELSKRLRAIKLQVSLKNQRGGQTQRLRKAVSEENISLALSDLLSGKEMNICWSESFGREVLLALHSWFLDYADDGHRQGFPFDPYLLYFHRRIVVALEASNRLLSCSTIREKMPKVFFNFCQQLENYLLDPIICRAASLYEKANNIFGRVRSTLRLFTSRSNPMHDLYELSSDSQEEVKNALGTLRNELYEENIKCDDPKEYNLYEIALAHIDKYGARLLPSDEFSSRDEILVRTTNGIESDWSSGKRIRRQTHGRKKLTRDFQALQAGRVEIGKRLHPKAERVDQIPLVVSVVALLEHFRNVEHARPLHAVDERRGGGVGGNGDLYRRGLGDCQGDVRLFDDGVALGLG</sequence>